<dbReference type="Proteomes" id="UP000217790">
    <property type="component" value="Unassembled WGS sequence"/>
</dbReference>
<sequence length="146" mass="16098">MGWRDGAGGIEVDGRGHGDTPGMTRTGTTYCWPASKAGQCEDEGVKDGMAHVGRVEGDIRRRISEMPIPGNVRLPLDFKNPFFGPQARQHIVFWRARPGFGEEMVLKDRKGGFKEMAEDVLTLPPLSRNLLSNDDSDFGLKQANIV</sequence>
<feature type="compositionally biased region" description="Gly residues" evidence="1">
    <location>
        <begin position="1"/>
        <end position="11"/>
    </location>
</feature>
<gene>
    <name evidence="2" type="ORF">ARMGADRAFT_1023198</name>
</gene>
<dbReference type="AlphaFoldDB" id="A0A2H3E2U5"/>
<dbReference type="EMBL" id="KZ293645">
    <property type="protein sequence ID" value="PBL01776.1"/>
    <property type="molecule type" value="Genomic_DNA"/>
</dbReference>
<evidence type="ECO:0000256" key="1">
    <source>
        <dbReference type="SAM" id="MobiDB-lite"/>
    </source>
</evidence>
<keyword evidence="3" id="KW-1185">Reference proteome</keyword>
<dbReference type="InParanoid" id="A0A2H3E2U5"/>
<protein>
    <submittedName>
        <fullName evidence="2">Uncharacterized protein</fullName>
    </submittedName>
</protein>
<evidence type="ECO:0000313" key="2">
    <source>
        <dbReference type="EMBL" id="PBL01776.1"/>
    </source>
</evidence>
<accession>A0A2H3E2U5</accession>
<name>A0A2H3E2U5_ARMGA</name>
<reference evidence="3" key="1">
    <citation type="journal article" date="2017" name="Nat. Ecol. Evol.">
        <title>Genome expansion and lineage-specific genetic innovations in the forest pathogenic fungi Armillaria.</title>
        <authorList>
            <person name="Sipos G."/>
            <person name="Prasanna A.N."/>
            <person name="Walter M.C."/>
            <person name="O'Connor E."/>
            <person name="Balint B."/>
            <person name="Krizsan K."/>
            <person name="Kiss B."/>
            <person name="Hess J."/>
            <person name="Varga T."/>
            <person name="Slot J."/>
            <person name="Riley R."/>
            <person name="Boka B."/>
            <person name="Rigling D."/>
            <person name="Barry K."/>
            <person name="Lee J."/>
            <person name="Mihaltcheva S."/>
            <person name="LaButti K."/>
            <person name="Lipzen A."/>
            <person name="Waldron R."/>
            <person name="Moloney N.M."/>
            <person name="Sperisen C."/>
            <person name="Kredics L."/>
            <person name="Vagvoelgyi C."/>
            <person name="Patrignani A."/>
            <person name="Fitzpatrick D."/>
            <person name="Nagy I."/>
            <person name="Doyle S."/>
            <person name="Anderson J.B."/>
            <person name="Grigoriev I.V."/>
            <person name="Gueldener U."/>
            <person name="Muensterkoetter M."/>
            <person name="Nagy L.G."/>
        </authorList>
    </citation>
    <scope>NUCLEOTIDE SEQUENCE [LARGE SCALE GENOMIC DNA]</scope>
    <source>
        <strain evidence="3">Ar21-2</strain>
    </source>
</reference>
<evidence type="ECO:0000313" key="3">
    <source>
        <dbReference type="Proteomes" id="UP000217790"/>
    </source>
</evidence>
<feature type="region of interest" description="Disordered" evidence="1">
    <location>
        <begin position="1"/>
        <end position="25"/>
    </location>
</feature>
<organism evidence="2 3">
    <name type="scientific">Armillaria gallica</name>
    <name type="common">Bulbous honey fungus</name>
    <name type="synonym">Armillaria bulbosa</name>
    <dbReference type="NCBI Taxonomy" id="47427"/>
    <lineage>
        <taxon>Eukaryota</taxon>
        <taxon>Fungi</taxon>
        <taxon>Dikarya</taxon>
        <taxon>Basidiomycota</taxon>
        <taxon>Agaricomycotina</taxon>
        <taxon>Agaricomycetes</taxon>
        <taxon>Agaricomycetidae</taxon>
        <taxon>Agaricales</taxon>
        <taxon>Marasmiineae</taxon>
        <taxon>Physalacriaceae</taxon>
        <taxon>Armillaria</taxon>
    </lineage>
</organism>
<proteinExistence type="predicted"/>